<dbReference type="EMBL" id="KK100541">
    <property type="protein sequence ID" value="KIZ05203.1"/>
    <property type="molecule type" value="Genomic_DNA"/>
</dbReference>
<keyword evidence="8" id="KW-1185">Reference proteome</keyword>
<dbReference type="GO" id="GO:0016491">
    <property type="term" value="F:oxidoreductase activity"/>
    <property type="evidence" value="ECO:0007669"/>
    <property type="project" value="UniProtKB-KW"/>
</dbReference>
<feature type="compositionally biased region" description="Gly residues" evidence="3">
    <location>
        <begin position="171"/>
        <end position="185"/>
    </location>
</feature>
<dbReference type="GeneID" id="25735635"/>
<dbReference type="PANTHER" id="PTHR42842:SF3">
    <property type="entry name" value="FAD_NAD(P)-BINDING OXIDOREDUCTASE FAMILY PROTEIN"/>
    <property type="match status" value="1"/>
</dbReference>
<feature type="transmembrane region" description="Helical" evidence="4">
    <location>
        <begin position="32"/>
        <end position="54"/>
    </location>
</feature>
<feature type="domain" description="FAD-dependent protein C-terminal" evidence="6">
    <location>
        <begin position="667"/>
        <end position="827"/>
    </location>
</feature>
<dbReference type="KEGG" id="mng:MNEG_2757"/>
<dbReference type="PANTHER" id="PTHR42842">
    <property type="entry name" value="FAD/NAD(P)-BINDING OXIDOREDUCTASE"/>
    <property type="match status" value="1"/>
</dbReference>
<evidence type="ECO:0000256" key="1">
    <source>
        <dbReference type="ARBA" id="ARBA00022630"/>
    </source>
</evidence>
<dbReference type="STRING" id="145388.A0A0D2K476"/>
<dbReference type="RefSeq" id="XP_013904222.1">
    <property type="nucleotide sequence ID" value="XM_014048768.1"/>
</dbReference>
<dbReference type="InterPro" id="IPR003953">
    <property type="entry name" value="FAD-dep_OxRdtase_2_FAD-bd"/>
</dbReference>
<sequence length="888" mass="92262">MYRLYWFFIAFLFVTLIGLAIAAGTGWLIASALSWMAWMAVLSVLFIIAGDAFLGLRDVAYISRGVWWSRAATTAAGMILSAIFCLALAFHLGWRQRRAGAGGAGPMKVLDGGRRTLRDVAASAAAASNRTSRQGEGNGGSTADRSGREDRRASTSGRSGGGRGRGRGRSSGRGAGRGGGRGGGAQKQRQQQQQQQQHGAADANLPRPPAGKPTGSWRLFNLKIFAEDDPGKDDLSVHEQLRAAAQERLGCTRQLRAGAVTMVRKAFDARRYKPKMWAYVVDVDAAAAAAAGAAGLEPRQGLVEWLAPGELDVLAAANDASRSSGGATAPAHLITPDAAFLAPVGGAAGGAAREPVVVVGAGPGGLFAALAAAEAGLRVVLLEKGQAVEQRGRDIGALFVRRRLNPESNLCYGEGGAGTWSDGKLTTRIGRNSDPVRRVLTTLHALGAPDAVLVSGKPHMGTENLVRILKNFRAHLQALGVEVRFGCSVKDLIVEGGSTTGVILEGGEALRASAVVLAPGHSARPLYQTLAARGVAMSAKPFALGFRIEHPQAWLDAAQYGEEDARGVMRGKGKLPVADYTLATNILDSLSAPAPHASHGGSSSSSSSSRSSNSSSGGGSDGATSSGRGKHEQQQQQQQQQREGQAVEVGRAEGVVVGGGDEGDGEGSRGVYSFCMCPGGQIVPTSTSEDELCINGMSFSKRSSPWCNSALVVTVRHGDWAHLEAAHGPLAGVELQREMEREGARRGGGALIAPVQRVDDFMAGRTSDPAALPSSSYRLGIASAPLHDLYPDSMSAAIRAALTRFDRNLPGFVASGKGLLHGVETRTSAPVRIERRADDCCSVSLEGLFPCGEGAGYAGGIVSAAVDGLRVGEAVVASLTGVHLRLGF</sequence>
<evidence type="ECO:0000256" key="3">
    <source>
        <dbReference type="SAM" id="MobiDB-lite"/>
    </source>
</evidence>
<evidence type="ECO:0000259" key="5">
    <source>
        <dbReference type="Pfam" id="PF00890"/>
    </source>
</evidence>
<dbReference type="AlphaFoldDB" id="A0A0D2K476"/>
<evidence type="ECO:0000256" key="4">
    <source>
        <dbReference type="SAM" id="Phobius"/>
    </source>
</evidence>
<keyword evidence="2" id="KW-0560">Oxidoreductase</keyword>
<dbReference type="Gene3D" id="3.50.50.60">
    <property type="entry name" value="FAD/NAD(P)-binding domain"/>
    <property type="match status" value="2"/>
</dbReference>
<keyword evidence="4" id="KW-0812">Transmembrane</keyword>
<reference evidence="7 8" key="1">
    <citation type="journal article" date="2013" name="BMC Genomics">
        <title>Reconstruction of the lipid metabolism for the microalga Monoraphidium neglectum from its genome sequence reveals characteristics suitable for biofuel production.</title>
        <authorList>
            <person name="Bogen C."/>
            <person name="Al-Dilaimi A."/>
            <person name="Albersmeier A."/>
            <person name="Wichmann J."/>
            <person name="Grundmann M."/>
            <person name="Rupp O."/>
            <person name="Lauersen K.J."/>
            <person name="Blifernez-Klassen O."/>
            <person name="Kalinowski J."/>
            <person name="Goesmann A."/>
            <person name="Mussgnug J.H."/>
            <person name="Kruse O."/>
        </authorList>
    </citation>
    <scope>NUCLEOTIDE SEQUENCE [LARGE SCALE GENOMIC DNA]</scope>
    <source>
        <strain evidence="7 8">SAG 48.87</strain>
    </source>
</reference>
<evidence type="ECO:0000313" key="8">
    <source>
        <dbReference type="Proteomes" id="UP000054498"/>
    </source>
</evidence>
<name>A0A0D2K476_9CHLO</name>
<feature type="region of interest" description="Disordered" evidence="3">
    <location>
        <begin position="593"/>
        <end position="649"/>
    </location>
</feature>
<evidence type="ECO:0000256" key="2">
    <source>
        <dbReference type="ARBA" id="ARBA00023002"/>
    </source>
</evidence>
<organism evidence="7 8">
    <name type="scientific">Monoraphidium neglectum</name>
    <dbReference type="NCBI Taxonomy" id="145388"/>
    <lineage>
        <taxon>Eukaryota</taxon>
        <taxon>Viridiplantae</taxon>
        <taxon>Chlorophyta</taxon>
        <taxon>core chlorophytes</taxon>
        <taxon>Chlorophyceae</taxon>
        <taxon>CS clade</taxon>
        <taxon>Sphaeropleales</taxon>
        <taxon>Selenastraceae</taxon>
        <taxon>Monoraphidium</taxon>
    </lineage>
</organism>
<protein>
    <submittedName>
        <fullName evidence="7">Uncharacterized protein</fullName>
    </submittedName>
</protein>
<evidence type="ECO:0000259" key="6">
    <source>
        <dbReference type="Pfam" id="PF21688"/>
    </source>
</evidence>
<feature type="region of interest" description="Disordered" evidence="3">
    <location>
        <begin position="121"/>
        <end position="216"/>
    </location>
</feature>
<dbReference type="OrthoDB" id="2690153at2759"/>
<dbReference type="InterPro" id="IPR049516">
    <property type="entry name" value="FAD-depend_C"/>
</dbReference>
<dbReference type="SUPFAM" id="SSF51905">
    <property type="entry name" value="FAD/NAD(P)-binding domain"/>
    <property type="match status" value="1"/>
</dbReference>
<dbReference type="Pfam" id="PF21688">
    <property type="entry name" value="FAD-depend_C"/>
    <property type="match status" value="2"/>
</dbReference>
<accession>A0A0D2K476</accession>
<proteinExistence type="predicted"/>
<dbReference type="Proteomes" id="UP000054498">
    <property type="component" value="Unassembled WGS sequence"/>
</dbReference>
<feature type="transmembrane region" description="Helical" evidence="4">
    <location>
        <begin position="75"/>
        <end position="94"/>
    </location>
</feature>
<keyword evidence="1" id="KW-0285">Flavoprotein</keyword>
<dbReference type="PRINTS" id="PR00411">
    <property type="entry name" value="PNDRDTASEI"/>
</dbReference>
<evidence type="ECO:0000313" key="7">
    <source>
        <dbReference type="EMBL" id="KIZ05203.1"/>
    </source>
</evidence>
<dbReference type="InterPro" id="IPR036188">
    <property type="entry name" value="FAD/NAD-bd_sf"/>
</dbReference>
<feature type="domain" description="FAD-dependent protein C-terminal" evidence="6">
    <location>
        <begin position="541"/>
        <end position="586"/>
    </location>
</feature>
<feature type="compositionally biased region" description="Low complexity" evidence="3">
    <location>
        <begin position="186"/>
        <end position="201"/>
    </location>
</feature>
<keyword evidence="4" id="KW-1133">Transmembrane helix</keyword>
<feature type="compositionally biased region" description="Low complexity" evidence="3">
    <location>
        <begin position="598"/>
        <end position="615"/>
    </location>
</feature>
<dbReference type="InterPro" id="IPR028348">
    <property type="entry name" value="FAD-binding_protein"/>
</dbReference>
<feature type="domain" description="FAD-dependent oxidoreductase 2 FAD-binding" evidence="5">
    <location>
        <begin position="356"/>
        <end position="388"/>
    </location>
</feature>
<gene>
    <name evidence="7" type="ORF">MNEG_2757</name>
</gene>
<feature type="compositionally biased region" description="Low complexity" evidence="3">
    <location>
        <begin position="634"/>
        <end position="649"/>
    </location>
</feature>
<keyword evidence="4" id="KW-0472">Membrane</keyword>
<dbReference type="Pfam" id="PF00890">
    <property type="entry name" value="FAD_binding_2"/>
    <property type="match status" value="1"/>
</dbReference>